<dbReference type="KEGG" id="parq:DSM112329_03848"/>
<dbReference type="AlphaFoldDB" id="A0AAU7AZ16"/>
<gene>
    <name evidence="2" type="ORF">DSM112329_03848</name>
</gene>
<keyword evidence="1" id="KW-0732">Signal</keyword>
<evidence type="ECO:0000256" key="1">
    <source>
        <dbReference type="SAM" id="SignalP"/>
    </source>
</evidence>
<dbReference type="RefSeq" id="WP_354698183.1">
    <property type="nucleotide sequence ID" value="NZ_CP114014.1"/>
</dbReference>
<sequence>MSSPSAGRRARRALVLTALAGGAVISAPAAANAAAVPTAAAGANAAAIQSAVDGYRASLGGALNPNAGASFANGRREINWDGVPDGVASPNAFPAGFFSVTSARGAQFSTPGAGFRVSSTEASGVPVRFGELNASYTAQFSTFSAQRLFAPVGSNITDVAFFVPGTQTPATTTGFGTVFTDVDTAGTSKIEAFDVDGQLIATVAAPPSPDHGLSFAGVTFNQGEKIQRVRITTGNKALGAPEAGTDDLVALDDFVYAEPQKQDVRPPVIIETKVPGPTVEVPAPPKADEDAPRLSLLAFGAYRAILGASESCTYTATLKLDAATARRLKLKTTLATHASTKCVAGSTVIVSKLSKATVAKLRAAKARPTLTVKAQDAARNSRTISFKLS</sequence>
<dbReference type="InterPro" id="IPR006311">
    <property type="entry name" value="TAT_signal"/>
</dbReference>
<dbReference type="PROSITE" id="PS51318">
    <property type="entry name" value="TAT"/>
    <property type="match status" value="1"/>
</dbReference>
<dbReference type="EMBL" id="CP114014">
    <property type="protein sequence ID" value="XAY06970.1"/>
    <property type="molecule type" value="Genomic_DNA"/>
</dbReference>
<proteinExistence type="predicted"/>
<feature type="signal peptide" evidence="1">
    <location>
        <begin position="1"/>
        <end position="33"/>
    </location>
</feature>
<name>A0AAU7AZ16_9ACTN</name>
<evidence type="ECO:0000313" key="2">
    <source>
        <dbReference type="EMBL" id="XAY06970.1"/>
    </source>
</evidence>
<reference evidence="2" key="1">
    <citation type="submission" date="2022-12" db="EMBL/GenBank/DDBJ databases">
        <title>Paraconexibacter alkalitolerans sp. nov. and Baekduia alba sp. nov., isolated from soil and emended description of the genera Paraconexibacter (Chun et al., 2020) and Baekduia (An et al., 2020).</title>
        <authorList>
            <person name="Vieira S."/>
            <person name="Huber K.J."/>
            <person name="Geppert A."/>
            <person name="Wolf J."/>
            <person name="Neumann-Schaal M."/>
            <person name="Muesken M."/>
            <person name="Overmann J."/>
        </authorList>
    </citation>
    <scope>NUCLEOTIDE SEQUENCE</scope>
    <source>
        <strain evidence="2">AEG42_29</strain>
    </source>
</reference>
<accession>A0AAU7AZ16</accession>
<feature type="chain" id="PRO_5043840072" description="Htaa domain-containing protein" evidence="1">
    <location>
        <begin position="34"/>
        <end position="389"/>
    </location>
</feature>
<organism evidence="2">
    <name type="scientific">Paraconexibacter sp. AEG42_29</name>
    <dbReference type="NCBI Taxonomy" id="2997339"/>
    <lineage>
        <taxon>Bacteria</taxon>
        <taxon>Bacillati</taxon>
        <taxon>Actinomycetota</taxon>
        <taxon>Thermoleophilia</taxon>
        <taxon>Solirubrobacterales</taxon>
        <taxon>Paraconexibacteraceae</taxon>
        <taxon>Paraconexibacter</taxon>
    </lineage>
</organism>
<protein>
    <recommendedName>
        <fullName evidence="3">Htaa domain-containing protein</fullName>
    </recommendedName>
</protein>
<evidence type="ECO:0008006" key="3">
    <source>
        <dbReference type="Google" id="ProtNLM"/>
    </source>
</evidence>